<keyword evidence="2" id="KW-0489">Methyltransferase</keyword>
<dbReference type="InParanoid" id="A0A0V1B4W1"/>
<dbReference type="InterPro" id="IPR000940">
    <property type="entry name" value="NNMT_TEMT_trans"/>
</dbReference>
<keyword evidence="4" id="KW-0949">S-adenosyl-L-methionine</keyword>
<dbReference type="InterPro" id="IPR001662">
    <property type="entry name" value="EF1B_G_C"/>
</dbReference>
<dbReference type="PROSITE" id="PS50405">
    <property type="entry name" value="GST_CTER"/>
    <property type="match status" value="1"/>
</dbReference>
<dbReference type="OrthoDB" id="249703at2759"/>
<dbReference type="FunFam" id="3.30.70.1010:FF:000001">
    <property type="entry name" value="Elongation factor 1-gamma 1"/>
    <property type="match status" value="1"/>
</dbReference>
<feature type="compositionally biased region" description="Basic and acidic residues" evidence="9">
    <location>
        <begin position="241"/>
        <end position="254"/>
    </location>
</feature>
<dbReference type="InterPro" id="IPR036282">
    <property type="entry name" value="Glutathione-S-Trfase_C_sf"/>
</dbReference>
<evidence type="ECO:0000256" key="3">
    <source>
        <dbReference type="ARBA" id="ARBA00022679"/>
    </source>
</evidence>
<dbReference type="SMART" id="SM01183">
    <property type="entry name" value="EF1G"/>
    <property type="match status" value="1"/>
</dbReference>
<dbReference type="GO" id="GO:0005737">
    <property type="term" value="C:cytoplasm"/>
    <property type="evidence" value="ECO:0007669"/>
    <property type="project" value="TreeGrafter"/>
</dbReference>
<dbReference type="Gene3D" id="3.30.70.1010">
    <property type="entry name" value="Translation elongation factor EF1B, gamma chain, conserved domain"/>
    <property type="match status" value="1"/>
</dbReference>
<feature type="domain" description="EF-1-gamma C-terminal" evidence="10">
    <location>
        <begin position="263"/>
        <end position="424"/>
    </location>
</feature>
<dbReference type="GO" id="GO:0003746">
    <property type="term" value="F:translation elongation factor activity"/>
    <property type="evidence" value="ECO:0007669"/>
    <property type="project" value="UniProtKB-UniRule"/>
</dbReference>
<evidence type="ECO:0000256" key="1">
    <source>
        <dbReference type="ARBA" id="ARBA00007996"/>
    </source>
</evidence>
<sequence length="659" mass="75100">MKTLYGDPNGFRAKKIITAAEFANKKIKVETLNKMKRNWAHPPSELLFVTNEGNQLFDCNSIACYLANPFHGSGGGDQFHDSEVLQWINMADSKILAPILSWVIPCLSAESYNNVYVTEAKAESLEAMGWLNEQLLSKTFLVGERISVVDIILACNVLPAYQHVFDERVRKLYPNVTRWFLTIINQPFFKKAIGDVPLCDKPAVFDSKKFEEFMKKSLTVERIAPKDNKDGAKVQSKAKAKPAEAPKKEVEVDVEEKVAESDKKDPFAAFPKGKFDMDGFKRVYSNEDTETKAIPYFWSHFDPDNYSIWFCEYKYPKELEKVFMSCNLITGMFQRLDKLRKNAFASVCLFGEDNNSTISGIWIWRGHELAFELSEDWQIDYESYSWSKLDPKDEKTKSLVNEYLKWEGNILLHRRDVDEYQTGHGEFSPVSDPAMTMMLSVLPIIAERLSLKKAPETGITRLLDIGSGPTIHMAVVFRDKVDEIYLSDYLEQNCEQLRLWMQDRKPFDWRSVLGYIAQREGQATLSVEAMEVASRSKLRGVFHCDVFKPGVVDWPDYDGLGFDVVSSLFCLEFASNTVDDFTNALTNVVRLVKPGGYLILGGVLGESWCKFGGRLFSSYPLTEAQLFASLRQNGINPTDPTFTYYNHSDIFLVLAQPTQ</sequence>
<dbReference type="PROSITE" id="PS51681">
    <property type="entry name" value="SAM_MT_NNMT_PNMT_TEMT"/>
    <property type="match status" value="1"/>
</dbReference>
<comment type="similarity">
    <text evidence="1">Belongs to the class I-like SAM-binding methyltransferase superfamily. NNMT/PNMT/TEMT family.</text>
</comment>
<dbReference type="InterPro" id="IPR036433">
    <property type="entry name" value="EF1B_G_C_sf"/>
</dbReference>
<keyword evidence="13" id="KW-1185">Reference proteome</keyword>
<protein>
    <recommendedName>
        <fullName evidence="7">eEF-1B gamma</fullName>
    </recommendedName>
</protein>
<evidence type="ECO:0000313" key="12">
    <source>
        <dbReference type="EMBL" id="KRY31644.1"/>
    </source>
</evidence>
<proteinExistence type="inferred from homology"/>
<evidence type="ECO:0000256" key="2">
    <source>
        <dbReference type="ARBA" id="ARBA00022603"/>
    </source>
</evidence>
<dbReference type="InterPro" id="IPR004046">
    <property type="entry name" value="GST_C"/>
</dbReference>
<dbReference type="Proteomes" id="UP000054776">
    <property type="component" value="Unassembled WGS sequence"/>
</dbReference>
<dbReference type="GO" id="GO:0032259">
    <property type="term" value="P:methylation"/>
    <property type="evidence" value="ECO:0007669"/>
    <property type="project" value="UniProtKB-KW"/>
</dbReference>
<dbReference type="SUPFAM" id="SSF89942">
    <property type="entry name" value="eEF1-gamma domain"/>
    <property type="match status" value="1"/>
</dbReference>
<keyword evidence="5 8" id="KW-0251">Elongation factor</keyword>
<evidence type="ECO:0000259" key="11">
    <source>
        <dbReference type="PROSITE" id="PS50405"/>
    </source>
</evidence>
<dbReference type="CDD" id="cd03181">
    <property type="entry name" value="GST_C_EF1Bgamma_like"/>
    <property type="match status" value="1"/>
</dbReference>
<organism evidence="12 13">
    <name type="scientific">Trichinella spiralis</name>
    <name type="common">Trichina worm</name>
    <dbReference type="NCBI Taxonomy" id="6334"/>
    <lineage>
        <taxon>Eukaryota</taxon>
        <taxon>Metazoa</taxon>
        <taxon>Ecdysozoa</taxon>
        <taxon>Nematoda</taxon>
        <taxon>Enoplea</taxon>
        <taxon>Dorylaimia</taxon>
        <taxon>Trichinellida</taxon>
        <taxon>Trichinellidae</taxon>
        <taxon>Trichinella</taxon>
    </lineage>
</organism>
<dbReference type="Pfam" id="PF00043">
    <property type="entry name" value="GST_C"/>
    <property type="match status" value="1"/>
</dbReference>
<dbReference type="InterPro" id="IPR050802">
    <property type="entry name" value="EF-GSTs"/>
</dbReference>
<dbReference type="SUPFAM" id="SSF47616">
    <property type="entry name" value="GST C-terminal domain-like"/>
    <property type="match status" value="1"/>
</dbReference>
<dbReference type="InterPro" id="IPR010987">
    <property type="entry name" value="Glutathione-S-Trfase_C-like"/>
</dbReference>
<gene>
    <name evidence="12" type="primary">EEF1G</name>
    <name evidence="12" type="ORF">T01_1595</name>
</gene>
<dbReference type="FunFam" id="1.20.1050.10:FF:000006">
    <property type="entry name" value="Elongation factor 1 gamma"/>
    <property type="match status" value="1"/>
</dbReference>
<dbReference type="PANTHER" id="PTHR43986">
    <property type="entry name" value="ELONGATION FACTOR 1-GAMMA"/>
    <property type="match status" value="1"/>
</dbReference>
<dbReference type="GO" id="GO:0005634">
    <property type="term" value="C:nucleus"/>
    <property type="evidence" value="ECO:0007669"/>
    <property type="project" value="TreeGrafter"/>
</dbReference>
<dbReference type="STRING" id="6334.A0A0V1B4W1"/>
<name>A0A0V1B4W1_TRISP</name>
<evidence type="ECO:0000256" key="9">
    <source>
        <dbReference type="SAM" id="MobiDB-lite"/>
    </source>
</evidence>
<dbReference type="AlphaFoldDB" id="A0A0V1B4W1"/>
<dbReference type="Gene3D" id="1.20.1050.10">
    <property type="match status" value="1"/>
</dbReference>
<dbReference type="PANTHER" id="PTHR43986:SF1">
    <property type="entry name" value="ELONGATION FACTOR 1-GAMMA"/>
    <property type="match status" value="1"/>
</dbReference>
<dbReference type="SUPFAM" id="SSF53335">
    <property type="entry name" value="S-adenosyl-L-methionine-dependent methyltransferases"/>
    <property type="match status" value="1"/>
</dbReference>
<dbReference type="Pfam" id="PF01234">
    <property type="entry name" value="NNMT_PNMT_TEMT"/>
    <property type="match status" value="1"/>
</dbReference>
<dbReference type="GO" id="GO:0008168">
    <property type="term" value="F:methyltransferase activity"/>
    <property type="evidence" value="ECO:0007669"/>
    <property type="project" value="UniProtKB-KW"/>
</dbReference>
<dbReference type="eggNOG" id="ENOG502S2EB">
    <property type="taxonomic scope" value="Eukaryota"/>
</dbReference>
<evidence type="ECO:0000256" key="6">
    <source>
        <dbReference type="ARBA" id="ARBA00022917"/>
    </source>
</evidence>
<comment type="caution">
    <text evidence="12">The sequence shown here is derived from an EMBL/GenBank/DDBJ whole genome shotgun (WGS) entry which is preliminary data.</text>
</comment>
<dbReference type="FunCoup" id="A0A0V1B4W1">
    <property type="interactions" value="1422"/>
</dbReference>
<evidence type="ECO:0000256" key="5">
    <source>
        <dbReference type="ARBA" id="ARBA00022768"/>
    </source>
</evidence>
<feature type="domain" description="GST C-terminal" evidence="11">
    <location>
        <begin position="77"/>
        <end position="210"/>
    </location>
</feature>
<dbReference type="Gene3D" id="3.40.50.150">
    <property type="entry name" value="Vaccinia Virus protein VP39"/>
    <property type="match status" value="1"/>
</dbReference>
<evidence type="ECO:0000256" key="8">
    <source>
        <dbReference type="PROSITE-ProRule" id="PRU00519"/>
    </source>
</evidence>
<dbReference type="InterPro" id="IPR029063">
    <property type="entry name" value="SAM-dependent_MTases_sf"/>
</dbReference>
<evidence type="ECO:0000256" key="7">
    <source>
        <dbReference type="ARBA" id="ARBA00030426"/>
    </source>
</evidence>
<dbReference type="EMBL" id="JYDH01000114">
    <property type="protein sequence ID" value="KRY31644.1"/>
    <property type="molecule type" value="Genomic_DNA"/>
</dbReference>
<dbReference type="CDD" id="cd02440">
    <property type="entry name" value="AdoMet_MTases"/>
    <property type="match status" value="1"/>
</dbReference>
<reference evidence="12 13" key="1">
    <citation type="submission" date="2015-01" db="EMBL/GenBank/DDBJ databases">
        <title>Evolution of Trichinella species and genotypes.</title>
        <authorList>
            <person name="Korhonen P.K."/>
            <person name="Edoardo P."/>
            <person name="Giuseppe L.R."/>
            <person name="Gasser R.B."/>
        </authorList>
    </citation>
    <scope>NUCLEOTIDE SEQUENCE [LARGE SCALE GENOMIC DNA]</scope>
    <source>
        <strain evidence="12">ISS3</strain>
    </source>
</reference>
<evidence type="ECO:0000256" key="4">
    <source>
        <dbReference type="ARBA" id="ARBA00022691"/>
    </source>
</evidence>
<dbReference type="Pfam" id="PF00647">
    <property type="entry name" value="EF1G"/>
    <property type="match status" value="1"/>
</dbReference>
<keyword evidence="6 8" id="KW-0648">Protein biosynthesis</keyword>
<evidence type="ECO:0000313" key="13">
    <source>
        <dbReference type="Proteomes" id="UP000054776"/>
    </source>
</evidence>
<evidence type="ECO:0000259" key="10">
    <source>
        <dbReference type="PROSITE" id="PS50040"/>
    </source>
</evidence>
<accession>A0A0V1B4W1</accession>
<feature type="region of interest" description="Disordered" evidence="9">
    <location>
        <begin position="228"/>
        <end position="254"/>
    </location>
</feature>
<keyword evidence="3" id="KW-0808">Transferase</keyword>
<dbReference type="PROSITE" id="PS50040">
    <property type="entry name" value="EF1G_C"/>
    <property type="match status" value="1"/>
</dbReference>